<proteinExistence type="predicted"/>
<evidence type="ECO:0000313" key="1">
    <source>
        <dbReference type="EMBL" id="RXK14245.1"/>
    </source>
</evidence>
<gene>
    <name evidence="1" type="ORF">CP965_02005</name>
</gene>
<protein>
    <submittedName>
        <fullName evidence="1">Uncharacterized protein</fullName>
    </submittedName>
</protein>
<accession>A0A4Q1AW01</accession>
<dbReference type="RefSeq" id="WP_129060356.1">
    <property type="nucleotide sequence ID" value="NZ_NXIE01000001.1"/>
</dbReference>
<dbReference type="AlphaFoldDB" id="A0A4Q1AW01"/>
<dbReference type="Proteomes" id="UP000289718">
    <property type="component" value="Unassembled WGS sequence"/>
</dbReference>
<dbReference type="EMBL" id="NXIE01000001">
    <property type="protein sequence ID" value="RXK14245.1"/>
    <property type="molecule type" value="Genomic_DNA"/>
</dbReference>
<keyword evidence="2" id="KW-1185">Reference proteome</keyword>
<evidence type="ECO:0000313" key="2">
    <source>
        <dbReference type="Proteomes" id="UP000289718"/>
    </source>
</evidence>
<reference evidence="1 2" key="1">
    <citation type="submission" date="2017-09" db="EMBL/GenBank/DDBJ databases">
        <title>Genomics of the genus Arcobacter.</title>
        <authorList>
            <person name="Perez-Cataluna A."/>
            <person name="Figueras M.J."/>
            <person name="Salas-Masso N."/>
        </authorList>
    </citation>
    <scope>NUCLEOTIDE SEQUENCE [LARGE SCALE GENOMIC DNA]</scope>
    <source>
        <strain evidence="1 2">F156-34</strain>
    </source>
</reference>
<organism evidence="1 2">
    <name type="scientific">Halarcobacter mediterraneus</name>
    <dbReference type="NCBI Taxonomy" id="2023153"/>
    <lineage>
        <taxon>Bacteria</taxon>
        <taxon>Pseudomonadati</taxon>
        <taxon>Campylobacterota</taxon>
        <taxon>Epsilonproteobacteria</taxon>
        <taxon>Campylobacterales</taxon>
        <taxon>Arcobacteraceae</taxon>
        <taxon>Halarcobacter</taxon>
    </lineage>
</organism>
<dbReference type="OrthoDB" id="5345452at2"/>
<name>A0A4Q1AW01_9BACT</name>
<sequence>MTIEARLENMQNQLSNVIELLQISISSLHTKKAVANFLGKSQKTIDNYIKNESFIKGKHYFINDSGKVEFIPVAIVEFKKNPTHKIKVIEKKEEIEKKTIVLSETSSNILKGIV</sequence>
<comment type="caution">
    <text evidence="1">The sequence shown here is derived from an EMBL/GenBank/DDBJ whole genome shotgun (WGS) entry which is preliminary data.</text>
</comment>